<evidence type="ECO:0000256" key="2">
    <source>
        <dbReference type="ARBA" id="ARBA00006602"/>
    </source>
</evidence>
<accession>A0ABN6M381</accession>
<evidence type="ECO:0000256" key="3">
    <source>
        <dbReference type="ARBA" id="ARBA00016507"/>
    </source>
</evidence>
<keyword evidence="7" id="KW-1006">Bacterial flagellum protein export</keyword>
<sequence length="273" mass="29275">MSLSRVFKGQAGFVPEQLVPRPSAARVWQPEGPPRQESRQSAGPAAATAPPPAPEPEEAAAPPERPVSAPESPAATAPADAAGHDAAEDQPQSEQPPAAPPPEIDLEAIRQESFQQGLRHGHQEGLAQAEQDFGAAIAALQQTCEQLNTLRDTILKNSRDEIIELIFALAEAIIRQSVREQDKTITATVEQALSQAVRSSDFTLYLHPDDVAAIKDRVPDLIASVNGLEHLAVKQDAAIERGGCRIESETCTVDATIAGQLDIIREQIKKQHT</sequence>
<name>A0ABN6M381_9BACT</name>
<gene>
    <name evidence="10" type="ORF">DPPLL_16960</name>
</gene>
<comment type="similarity">
    <text evidence="2">Belongs to the FliH family.</text>
</comment>
<keyword evidence="5" id="KW-1005">Bacterial flagellum biogenesis</keyword>
<dbReference type="PANTHER" id="PTHR34982">
    <property type="entry name" value="YOP PROTEINS TRANSLOCATION PROTEIN L"/>
    <property type="match status" value="1"/>
</dbReference>
<dbReference type="InterPro" id="IPR018035">
    <property type="entry name" value="Flagellar_FliH/T3SS_HrpE"/>
</dbReference>
<comment type="function">
    <text evidence="1">Needed for flagellar regrowth and assembly.</text>
</comment>
<evidence type="ECO:0000259" key="9">
    <source>
        <dbReference type="Pfam" id="PF02108"/>
    </source>
</evidence>
<feature type="domain" description="Flagellar assembly protein FliH/Type III secretion system HrpE" evidence="9">
    <location>
        <begin position="136"/>
        <end position="262"/>
    </location>
</feature>
<keyword evidence="11" id="KW-1185">Reference proteome</keyword>
<keyword evidence="4" id="KW-0813">Transport</keyword>
<dbReference type="PANTHER" id="PTHR34982:SF1">
    <property type="entry name" value="FLAGELLAR ASSEMBLY PROTEIN FLIH"/>
    <property type="match status" value="1"/>
</dbReference>
<feature type="region of interest" description="Disordered" evidence="8">
    <location>
        <begin position="1"/>
        <end position="102"/>
    </location>
</feature>
<evidence type="ECO:0000256" key="4">
    <source>
        <dbReference type="ARBA" id="ARBA00022448"/>
    </source>
</evidence>
<protein>
    <recommendedName>
        <fullName evidence="3">Flagellar assembly protein FliH</fullName>
    </recommendedName>
</protein>
<dbReference type="RefSeq" id="WP_284154362.1">
    <property type="nucleotide sequence ID" value="NZ_AP025516.1"/>
</dbReference>
<dbReference type="SUPFAM" id="SSF160527">
    <property type="entry name" value="V-type ATPase subunit E-like"/>
    <property type="match status" value="1"/>
</dbReference>
<keyword evidence="6" id="KW-0653">Protein transport</keyword>
<dbReference type="InterPro" id="IPR051472">
    <property type="entry name" value="T3SS_Stator/FliH"/>
</dbReference>
<organism evidence="10 11">
    <name type="scientific">Desulfofustis limnaeus</name>
    <dbReference type="NCBI Taxonomy" id="2740163"/>
    <lineage>
        <taxon>Bacteria</taxon>
        <taxon>Pseudomonadati</taxon>
        <taxon>Thermodesulfobacteriota</taxon>
        <taxon>Desulfobulbia</taxon>
        <taxon>Desulfobulbales</taxon>
        <taxon>Desulfocapsaceae</taxon>
        <taxon>Desulfofustis</taxon>
    </lineage>
</organism>
<reference evidence="10 11" key="1">
    <citation type="submission" date="2022-01" db="EMBL/GenBank/DDBJ databases">
        <title>Desulfofustis limnae sp. nov., a novel mesophilic sulfate-reducing bacterium isolated from marsh soil.</title>
        <authorList>
            <person name="Watanabe M."/>
            <person name="Takahashi A."/>
            <person name="Kojima H."/>
            <person name="Fukui M."/>
        </authorList>
    </citation>
    <scope>NUCLEOTIDE SEQUENCE [LARGE SCALE GENOMIC DNA]</scope>
    <source>
        <strain evidence="10 11">PPLL</strain>
    </source>
</reference>
<dbReference type="Pfam" id="PF02108">
    <property type="entry name" value="FliH"/>
    <property type="match status" value="1"/>
</dbReference>
<evidence type="ECO:0000256" key="8">
    <source>
        <dbReference type="SAM" id="MobiDB-lite"/>
    </source>
</evidence>
<evidence type="ECO:0000256" key="1">
    <source>
        <dbReference type="ARBA" id="ARBA00003041"/>
    </source>
</evidence>
<evidence type="ECO:0000313" key="11">
    <source>
        <dbReference type="Proteomes" id="UP000830055"/>
    </source>
</evidence>
<dbReference type="Proteomes" id="UP000830055">
    <property type="component" value="Chromosome"/>
</dbReference>
<evidence type="ECO:0000256" key="7">
    <source>
        <dbReference type="ARBA" id="ARBA00023225"/>
    </source>
</evidence>
<dbReference type="EMBL" id="AP025516">
    <property type="protein sequence ID" value="BDD87331.1"/>
    <property type="molecule type" value="Genomic_DNA"/>
</dbReference>
<evidence type="ECO:0000256" key="6">
    <source>
        <dbReference type="ARBA" id="ARBA00022927"/>
    </source>
</evidence>
<proteinExistence type="inferred from homology"/>
<evidence type="ECO:0000256" key="5">
    <source>
        <dbReference type="ARBA" id="ARBA00022795"/>
    </source>
</evidence>
<feature type="compositionally biased region" description="Low complexity" evidence="8">
    <location>
        <begin position="59"/>
        <end position="81"/>
    </location>
</feature>
<evidence type="ECO:0000313" key="10">
    <source>
        <dbReference type="EMBL" id="BDD87331.1"/>
    </source>
</evidence>